<reference evidence="1" key="1">
    <citation type="journal article" date="2022" name="bioRxiv">
        <title>Sequencing and chromosome-scale assembly of the giantPleurodeles waltlgenome.</title>
        <authorList>
            <person name="Brown T."/>
            <person name="Elewa A."/>
            <person name="Iarovenko S."/>
            <person name="Subramanian E."/>
            <person name="Araus A.J."/>
            <person name="Petzold A."/>
            <person name="Susuki M."/>
            <person name="Suzuki K.-i.T."/>
            <person name="Hayashi T."/>
            <person name="Toyoda A."/>
            <person name="Oliveira C."/>
            <person name="Osipova E."/>
            <person name="Leigh N.D."/>
            <person name="Simon A."/>
            <person name="Yun M.H."/>
        </authorList>
    </citation>
    <scope>NUCLEOTIDE SEQUENCE</scope>
    <source>
        <strain evidence="1">20211129_DDA</strain>
        <tissue evidence="1">Liver</tissue>
    </source>
</reference>
<dbReference type="Proteomes" id="UP001066276">
    <property type="component" value="Chromosome 1_1"/>
</dbReference>
<keyword evidence="2" id="KW-1185">Reference proteome</keyword>
<proteinExistence type="predicted"/>
<evidence type="ECO:0000313" key="2">
    <source>
        <dbReference type="Proteomes" id="UP001066276"/>
    </source>
</evidence>
<dbReference type="EMBL" id="JANPWB010000001">
    <property type="protein sequence ID" value="KAJ1216183.1"/>
    <property type="molecule type" value="Genomic_DNA"/>
</dbReference>
<accession>A0AAV7WQ32</accession>
<protein>
    <submittedName>
        <fullName evidence="1">Uncharacterized protein</fullName>
    </submittedName>
</protein>
<organism evidence="1 2">
    <name type="scientific">Pleurodeles waltl</name>
    <name type="common">Iberian ribbed newt</name>
    <dbReference type="NCBI Taxonomy" id="8319"/>
    <lineage>
        <taxon>Eukaryota</taxon>
        <taxon>Metazoa</taxon>
        <taxon>Chordata</taxon>
        <taxon>Craniata</taxon>
        <taxon>Vertebrata</taxon>
        <taxon>Euteleostomi</taxon>
        <taxon>Amphibia</taxon>
        <taxon>Batrachia</taxon>
        <taxon>Caudata</taxon>
        <taxon>Salamandroidea</taxon>
        <taxon>Salamandridae</taxon>
        <taxon>Pleurodelinae</taxon>
        <taxon>Pleurodeles</taxon>
    </lineage>
</organism>
<gene>
    <name evidence="1" type="ORF">NDU88_003789</name>
</gene>
<evidence type="ECO:0000313" key="1">
    <source>
        <dbReference type="EMBL" id="KAJ1216183.1"/>
    </source>
</evidence>
<name>A0AAV7WQ32_PLEWA</name>
<sequence>MGRGGGARESRAWLHWRGLQCHDRFSSRLAPLLVGPGEPRGCLRAGTSSGGIWAFRRSDRTVAWTVLRRCSTVCVARLAPAGLGARGADAGRRHWISPGCGGDTGACRPAASWVAGCLRPAWGGLRELIDARHASVGLALGPGGLGDVAGQACAVVLRSPGFSVLTAGPGDGWSRCFSPARESRAWLHWRGLQCHDRFSSRLAPLLVGPGEPRGCLRAGTSSGGIWAFRRSDRTVAWTVLRRCSTVCVARLAPAGLGARGADAGRRHWISPGCGGDTGACRPAASWVAGCLRPAWGGLRELIDARHASVGLALGPGGLGDVAGQVGPEELSYLLEL</sequence>
<comment type="caution">
    <text evidence="1">The sequence shown here is derived from an EMBL/GenBank/DDBJ whole genome shotgun (WGS) entry which is preliminary data.</text>
</comment>
<dbReference type="AlphaFoldDB" id="A0AAV7WQ32"/>